<dbReference type="Proteomes" id="UP000318053">
    <property type="component" value="Unassembled WGS sequence"/>
</dbReference>
<accession>A0A5C5XX50</accession>
<dbReference type="AlphaFoldDB" id="A0A5C5XX50"/>
<dbReference type="EMBL" id="SJPK01000004">
    <property type="protein sequence ID" value="TWT67454.1"/>
    <property type="molecule type" value="Genomic_DNA"/>
</dbReference>
<comment type="caution">
    <text evidence="1">The sequence shown here is derived from an EMBL/GenBank/DDBJ whole genome shotgun (WGS) entry which is preliminary data.</text>
</comment>
<organism evidence="1 2">
    <name type="scientific">Allorhodopirellula solitaria</name>
    <dbReference type="NCBI Taxonomy" id="2527987"/>
    <lineage>
        <taxon>Bacteria</taxon>
        <taxon>Pseudomonadati</taxon>
        <taxon>Planctomycetota</taxon>
        <taxon>Planctomycetia</taxon>
        <taxon>Pirellulales</taxon>
        <taxon>Pirellulaceae</taxon>
        <taxon>Allorhodopirellula</taxon>
    </lineage>
</organism>
<gene>
    <name evidence="1" type="ORF">CA85_23050</name>
</gene>
<evidence type="ECO:0000313" key="1">
    <source>
        <dbReference type="EMBL" id="TWT67454.1"/>
    </source>
</evidence>
<evidence type="ECO:0000313" key="2">
    <source>
        <dbReference type="Proteomes" id="UP000318053"/>
    </source>
</evidence>
<sequence length="61" mass="6492">MSGSEKPGLKLEKMGKAGAAAEVLASAGNERVVMQPGCQNRHLATSKGRKSLRNNHLETFV</sequence>
<reference evidence="1 2" key="1">
    <citation type="submission" date="2019-02" db="EMBL/GenBank/DDBJ databases">
        <title>Deep-cultivation of Planctomycetes and their phenomic and genomic characterization uncovers novel biology.</title>
        <authorList>
            <person name="Wiegand S."/>
            <person name="Jogler M."/>
            <person name="Boedeker C."/>
            <person name="Pinto D."/>
            <person name="Vollmers J."/>
            <person name="Rivas-Marin E."/>
            <person name="Kohn T."/>
            <person name="Peeters S.H."/>
            <person name="Heuer A."/>
            <person name="Rast P."/>
            <person name="Oberbeckmann S."/>
            <person name="Bunk B."/>
            <person name="Jeske O."/>
            <person name="Meyerdierks A."/>
            <person name="Storesund J.E."/>
            <person name="Kallscheuer N."/>
            <person name="Luecker S."/>
            <person name="Lage O.M."/>
            <person name="Pohl T."/>
            <person name="Merkel B.J."/>
            <person name="Hornburger P."/>
            <person name="Mueller R.-W."/>
            <person name="Bruemmer F."/>
            <person name="Labrenz M."/>
            <person name="Spormann A.M."/>
            <person name="Op Den Camp H."/>
            <person name="Overmann J."/>
            <person name="Amann R."/>
            <person name="Jetten M.S.M."/>
            <person name="Mascher T."/>
            <person name="Medema M.H."/>
            <person name="Devos D.P."/>
            <person name="Kaster A.-K."/>
            <person name="Ovreas L."/>
            <person name="Rohde M."/>
            <person name="Galperin M.Y."/>
            <person name="Jogler C."/>
        </authorList>
    </citation>
    <scope>NUCLEOTIDE SEQUENCE [LARGE SCALE GENOMIC DNA]</scope>
    <source>
        <strain evidence="1 2">CA85</strain>
    </source>
</reference>
<proteinExistence type="predicted"/>
<keyword evidence="2" id="KW-1185">Reference proteome</keyword>
<protein>
    <submittedName>
        <fullName evidence="1">Uncharacterized protein</fullName>
    </submittedName>
</protein>
<name>A0A5C5XX50_9BACT</name>